<dbReference type="AlphaFoldDB" id="A0A9Q1CGH2"/>
<dbReference type="InterPro" id="IPR000198">
    <property type="entry name" value="RhoGAP_dom"/>
</dbReference>
<dbReference type="EMBL" id="JAIZAY010000003">
    <property type="protein sequence ID" value="KAJ8044500.1"/>
    <property type="molecule type" value="Genomic_DNA"/>
</dbReference>
<dbReference type="InterPro" id="IPR042869">
    <property type="entry name" value="ARHGAP11A/B"/>
</dbReference>
<name>A0A9Q1CGH2_HOLLE</name>
<dbReference type="PANTHER" id="PTHR15670">
    <property type="entry name" value="RHO GTPASE ACTIVATING PROTEIN 11A"/>
    <property type="match status" value="1"/>
</dbReference>
<accession>A0A9Q1CGH2</accession>
<feature type="domain" description="Rho-GAP" evidence="2">
    <location>
        <begin position="59"/>
        <end position="250"/>
    </location>
</feature>
<evidence type="ECO:0000256" key="1">
    <source>
        <dbReference type="SAM" id="MobiDB-lite"/>
    </source>
</evidence>
<feature type="region of interest" description="Disordered" evidence="1">
    <location>
        <begin position="776"/>
        <end position="829"/>
    </location>
</feature>
<evidence type="ECO:0000313" key="4">
    <source>
        <dbReference type="Proteomes" id="UP001152320"/>
    </source>
</evidence>
<dbReference type="Gene3D" id="1.10.555.10">
    <property type="entry name" value="Rho GTPase activation protein"/>
    <property type="match status" value="1"/>
</dbReference>
<feature type="region of interest" description="Disordered" evidence="1">
    <location>
        <begin position="509"/>
        <end position="529"/>
    </location>
</feature>
<feature type="compositionally biased region" description="Basic residues" evidence="1">
    <location>
        <begin position="1242"/>
        <end position="1257"/>
    </location>
</feature>
<feature type="compositionally biased region" description="Basic residues" evidence="1">
    <location>
        <begin position="380"/>
        <end position="392"/>
    </location>
</feature>
<dbReference type="PROSITE" id="PS50238">
    <property type="entry name" value="RHOGAP"/>
    <property type="match status" value="1"/>
</dbReference>
<proteinExistence type="predicted"/>
<dbReference type="OrthoDB" id="410651at2759"/>
<dbReference type="SMART" id="SM00324">
    <property type="entry name" value="RhoGAP"/>
    <property type="match status" value="1"/>
</dbReference>
<feature type="compositionally biased region" description="Acidic residues" evidence="1">
    <location>
        <begin position="809"/>
        <end position="819"/>
    </location>
</feature>
<feature type="compositionally biased region" description="Low complexity" evidence="1">
    <location>
        <begin position="370"/>
        <end position="379"/>
    </location>
</feature>
<dbReference type="Pfam" id="PF00620">
    <property type="entry name" value="RhoGAP"/>
    <property type="match status" value="1"/>
</dbReference>
<feature type="region of interest" description="Disordered" evidence="1">
    <location>
        <begin position="323"/>
        <end position="392"/>
    </location>
</feature>
<feature type="region of interest" description="Disordered" evidence="1">
    <location>
        <begin position="1164"/>
        <end position="1257"/>
    </location>
</feature>
<dbReference type="PANTHER" id="PTHR15670:SF4">
    <property type="entry name" value="RHO GTPASE-ACTIVATING PROTEIN 11A"/>
    <property type="match status" value="1"/>
</dbReference>
<comment type="caution">
    <text evidence="3">The sequence shown here is derived from an EMBL/GenBank/DDBJ whole genome shotgun (WGS) entry which is preliminary data.</text>
</comment>
<dbReference type="SUPFAM" id="SSF48350">
    <property type="entry name" value="GTPase activation domain, GAP"/>
    <property type="match status" value="1"/>
</dbReference>
<feature type="compositionally biased region" description="Low complexity" evidence="1">
    <location>
        <begin position="465"/>
        <end position="476"/>
    </location>
</feature>
<feature type="region of interest" description="Disordered" evidence="1">
    <location>
        <begin position="1063"/>
        <end position="1084"/>
    </location>
</feature>
<evidence type="ECO:0000313" key="3">
    <source>
        <dbReference type="EMBL" id="KAJ8044500.1"/>
    </source>
</evidence>
<dbReference type="GO" id="GO:0005096">
    <property type="term" value="F:GTPase activator activity"/>
    <property type="evidence" value="ECO:0007669"/>
    <property type="project" value="TreeGrafter"/>
</dbReference>
<feature type="compositionally biased region" description="Polar residues" evidence="1">
    <location>
        <begin position="743"/>
        <end position="752"/>
    </location>
</feature>
<feature type="region of interest" description="Disordered" evidence="1">
    <location>
        <begin position="740"/>
        <end position="759"/>
    </location>
</feature>
<feature type="region of interest" description="Disordered" evidence="1">
    <location>
        <begin position="640"/>
        <end position="684"/>
    </location>
</feature>
<dbReference type="Proteomes" id="UP001152320">
    <property type="component" value="Chromosome 3"/>
</dbReference>
<feature type="region of interest" description="Disordered" evidence="1">
    <location>
        <begin position="465"/>
        <end position="488"/>
    </location>
</feature>
<sequence length="1257" mass="140510">MAHAWMIGDLDVLRYVIKHELKDHGVKITKLKGTMRTNSSAPDVTQVQDINAFIPLFGVPLSHIPSCKDLQSGLEIPRFIQDCVQFLSKHLDEEGLFRKSGSHVRQKELQNKLSHGEPISNDTQVADVAGVFKRFFRELPEPVIPVRVQPSLLKCVSMEDEILQEWTSLLLLCLLPSRELQLLRYVMLFLAKVASNSENNKMDTKNLARVLMPTILGGDGGGSKTTQIERQIKLQTLVIEIMINNAKDIGLVPDYILDRMVKTKSRSTDSLDNIVSDDDLDRASDDNLDQNMRLRRKKRRSGTFQGFVNGLGQVSQKVGELLKPSGSLDNLSKTPEEMNTGETPRNLRSSKRKASDDIGSLFSATKRSTPSPVRSSILRRSLRTRRKSSPIRRRKAMLRQMTVDPQYSKRGVYLHKSNPSSPMTPLQSTKPALGEIDAVASDGKTLFHFNTPSIKFADDSFSGFTSSPSSSATADSLPPGATPRRNKLKKLNPLNSRRFKSAKETMLSLGTIGGSSKTPTPLKPHQRQNNKCSINWERSYENVGHRLANQPFPEGLDSLRLIPRHPECRETFRHTSTGQTNENVTTTMYTPPQYLMQNRVRRQPSRQVKEQGAATAADEFKETFVTSDDNSFDAVRHEGEGWTHGEKIGPCQSADWSLSSEHGNAEGASSFDIDDPSCLTPSDTNEVEDMAHLDHEGKDREGRTHDDRAAPEPVILGKKTLTVCNDEIGSIQSYSVVKDGARQRSSSHPLQYSESQKSVSSILSSVTVQSTKSYFSVEEEQEEAGEVSSPQVNSNTDIPYEDHSSCTEEERDNMEVVDSDEAKSEPVSSSGYKISGSLCSLDSTVSKNKTADWILKKTISLDSGRGESTEDLLPIQDDTDFDLTPRQLPTSLGDLDGEKYSHVKQQSLETSNCKDNAKNLSSEPILHTESNFPKVNPSKLKPLKVNYNDSAMKKFHIMQKRLNADNGEKEYKSVKQKICMFNSLSHDDVHNFGEVRRVRHHSGSTLPTSFYERKTTLMFTRKEEAPSPDVESVSRSPLVKSVSYDSGLKELSNQASELTKQVSDLSKQAIEKDEGTPPSKRLESPDFFESVMNSAKQACDVTKQASVEDPVTPPSQRLGSQDSYEAVMNSAKKALSNFQRFAETCTPMSQRKPLAVRNTKGDYPIMQSLDDHQPSSPRINAVKSPSIKKQLKRLDSENSPSWQRDSPKGHQGPDNYMHLLKSPKRHHGSPVNPLFLNENKVGRRRSNARRVRREWQV</sequence>
<keyword evidence="4" id="KW-1185">Reference proteome</keyword>
<evidence type="ECO:0000259" key="2">
    <source>
        <dbReference type="PROSITE" id="PS50238"/>
    </source>
</evidence>
<feature type="compositionally biased region" description="Polar residues" evidence="1">
    <location>
        <begin position="788"/>
        <end position="797"/>
    </location>
</feature>
<dbReference type="GO" id="GO:0007165">
    <property type="term" value="P:signal transduction"/>
    <property type="evidence" value="ECO:0007669"/>
    <property type="project" value="InterPro"/>
</dbReference>
<feature type="compositionally biased region" description="Basic and acidic residues" evidence="1">
    <location>
        <begin position="1069"/>
        <end position="1084"/>
    </location>
</feature>
<organism evidence="3 4">
    <name type="scientific">Holothuria leucospilota</name>
    <name type="common">Black long sea cucumber</name>
    <name type="synonym">Mertensiothuria leucospilota</name>
    <dbReference type="NCBI Taxonomy" id="206669"/>
    <lineage>
        <taxon>Eukaryota</taxon>
        <taxon>Metazoa</taxon>
        <taxon>Echinodermata</taxon>
        <taxon>Eleutherozoa</taxon>
        <taxon>Echinozoa</taxon>
        <taxon>Holothuroidea</taxon>
        <taxon>Aspidochirotacea</taxon>
        <taxon>Aspidochirotida</taxon>
        <taxon>Holothuriidae</taxon>
        <taxon>Holothuria</taxon>
    </lineage>
</organism>
<reference evidence="3" key="1">
    <citation type="submission" date="2021-10" db="EMBL/GenBank/DDBJ databases">
        <title>Tropical sea cucumber genome reveals ecological adaptation and Cuvierian tubules defense mechanism.</title>
        <authorList>
            <person name="Chen T."/>
        </authorList>
    </citation>
    <scope>NUCLEOTIDE SEQUENCE</scope>
    <source>
        <strain evidence="3">Nanhai2018</strain>
        <tissue evidence="3">Muscle</tissue>
    </source>
</reference>
<dbReference type="InterPro" id="IPR008936">
    <property type="entry name" value="Rho_GTPase_activation_prot"/>
</dbReference>
<protein>
    <submittedName>
        <fullName evidence="3">Rho GTPase-activating protein 11A</fullName>
    </submittedName>
</protein>
<gene>
    <name evidence="3" type="ORF">HOLleu_07265</name>
</gene>